<proteinExistence type="predicted"/>
<evidence type="ECO:0000259" key="1">
    <source>
        <dbReference type="Pfam" id="PF21463"/>
    </source>
</evidence>
<dbReference type="InterPro" id="IPR048645">
    <property type="entry name" value="Cry1Ac-like_dom-VII"/>
</dbReference>
<gene>
    <name evidence="2" type="ORF">FC701_25875</name>
</gene>
<dbReference type="AlphaFoldDB" id="A0A4U3A1J8"/>
<name>A0A4U3A1J8_BACMY</name>
<dbReference type="EMBL" id="SZOD01000760">
    <property type="protein sequence ID" value="TKI81195.1"/>
    <property type="molecule type" value="Genomic_DNA"/>
</dbReference>
<reference evidence="2 3" key="1">
    <citation type="journal article" date="2019" name="Environ. Microbiol.">
        <title>An active ?-lactamase is a part of an orchestrated cell wall stress resistance network of Bacillus subtilis and related rhizosphere species.</title>
        <authorList>
            <person name="Bucher T."/>
            <person name="Keren-Paz A."/>
            <person name="Hausser J."/>
            <person name="Olender T."/>
            <person name="Cytryn E."/>
            <person name="Kolodkin-Gal I."/>
        </authorList>
    </citation>
    <scope>NUCLEOTIDE SEQUENCE [LARGE SCALE GENOMIC DNA]</scope>
    <source>
        <strain evidence="2 3">I186</strain>
    </source>
</reference>
<protein>
    <submittedName>
        <fullName evidence="2">Pesticidial crystal protein</fullName>
    </submittedName>
</protein>
<accession>A0A4U3A1J8</accession>
<dbReference type="Pfam" id="PF21463">
    <property type="entry name" value="Cry1Ac_dom-VII"/>
    <property type="match status" value="1"/>
</dbReference>
<feature type="domain" description="Cry1Ac-like" evidence="1">
    <location>
        <begin position="36"/>
        <end position="91"/>
    </location>
</feature>
<dbReference type="InterPro" id="IPR008979">
    <property type="entry name" value="Galactose-bd-like_sf"/>
</dbReference>
<comment type="caution">
    <text evidence="2">The sequence shown here is derived from an EMBL/GenBank/DDBJ whole genome shotgun (WGS) entry which is preliminary data.</text>
</comment>
<dbReference type="Proteomes" id="UP000305524">
    <property type="component" value="Unassembled WGS sequence"/>
</dbReference>
<evidence type="ECO:0000313" key="2">
    <source>
        <dbReference type="EMBL" id="TKI81195.1"/>
    </source>
</evidence>
<feature type="non-terminal residue" evidence="2">
    <location>
        <position position="91"/>
    </location>
</feature>
<feature type="non-terminal residue" evidence="2">
    <location>
        <position position="1"/>
    </location>
</feature>
<dbReference type="Gene3D" id="2.60.120.260">
    <property type="entry name" value="Galactose-binding domain-like"/>
    <property type="match status" value="1"/>
</dbReference>
<evidence type="ECO:0000313" key="3">
    <source>
        <dbReference type="Proteomes" id="UP000305524"/>
    </source>
</evidence>
<dbReference type="SUPFAM" id="SSF49785">
    <property type="entry name" value="Galactose-binding domain-like"/>
    <property type="match status" value="1"/>
</dbReference>
<sequence length="91" mass="10126">LPDAPGMNYDLYNNLKVRIEQARYFYDARNVITNGDFTQGLQGWHATGKAAVQQIDGASVLVLSNWSAGVSQNLHAQDHHGYVLRVIAKKE</sequence>
<organism evidence="2 3">
    <name type="scientific">Bacillus mycoides</name>
    <dbReference type="NCBI Taxonomy" id="1405"/>
    <lineage>
        <taxon>Bacteria</taxon>
        <taxon>Bacillati</taxon>
        <taxon>Bacillota</taxon>
        <taxon>Bacilli</taxon>
        <taxon>Bacillales</taxon>
        <taxon>Bacillaceae</taxon>
        <taxon>Bacillus</taxon>
        <taxon>Bacillus cereus group</taxon>
    </lineage>
</organism>